<dbReference type="HAMAP" id="MF_00316">
    <property type="entry name" value="MobA"/>
    <property type="match status" value="1"/>
</dbReference>
<feature type="domain" description="MobA-like NTP transferase" evidence="8">
    <location>
        <begin position="9"/>
        <end position="165"/>
    </location>
</feature>
<protein>
    <recommendedName>
        <fullName evidence="8">MobA-like NTP transferase domain-containing protein</fullName>
    </recommendedName>
</protein>
<dbReference type="SUPFAM" id="SSF53448">
    <property type="entry name" value="Nucleotide-diphospho-sugar transferases"/>
    <property type="match status" value="1"/>
</dbReference>
<evidence type="ECO:0000256" key="3">
    <source>
        <dbReference type="ARBA" id="ARBA00022723"/>
    </source>
</evidence>
<keyword evidence="6" id="KW-0342">GTP-binding</keyword>
<dbReference type="InterPro" id="IPR029044">
    <property type="entry name" value="Nucleotide-diphossugar_trans"/>
</dbReference>
<evidence type="ECO:0000259" key="8">
    <source>
        <dbReference type="Pfam" id="PF12804"/>
    </source>
</evidence>
<dbReference type="GO" id="GO:0016779">
    <property type="term" value="F:nucleotidyltransferase activity"/>
    <property type="evidence" value="ECO:0007669"/>
    <property type="project" value="UniProtKB-ARBA"/>
</dbReference>
<gene>
    <name evidence="9" type="ORF">S03H2_10539</name>
</gene>
<dbReference type="GO" id="GO:0006777">
    <property type="term" value="P:Mo-molybdopterin cofactor biosynthetic process"/>
    <property type="evidence" value="ECO:0007669"/>
    <property type="project" value="UniProtKB-KW"/>
</dbReference>
<evidence type="ECO:0000256" key="2">
    <source>
        <dbReference type="ARBA" id="ARBA00022679"/>
    </source>
</evidence>
<name>X1FU45_9ZZZZ</name>
<dbReference type="InterPro" id="IPR013482">
    <property type="entry name" value="Molybde_CF_guanTrfase"/>
</dbReference>
<keyword evidence="2" id="KW-0808">Transferase</keyword>
<proteinExistence type="inferred from homology"/>
<dbReference type="PANTHER" id="PTHR19136:SF81">
    <property type="entry name" value="MOLYBDENUM COFACTOR GUANYLYLTRANSFERASE"/>
    <property type="match status" value="1"/>
</dbReference>
<dbReference type="EMBL" id="BARU01005415">
    <property type="protein sequence ID" value="GAH36040.1"/>
    <property type="molecule type" value="Genomic_DNA"/>
</dbReference>
<dbReference type="GO" id="GO:0046872">
    <property type="term" value="F:metal ion binding"/>
    <property type="evidence" value="ECO:0007669"/>
    <property type="project" value="UniProtKB-KW"/>
</dbReference>
<keyword evidence="4" id="KW-0547">Nucleotide-binding</keyword>
<organism evidence="9">
    <name type="scientific">marine sediment metagenome</name>
    <dbReference type="NCBI Taxonomy" id="412755"/>
    <lineage>
        <taxon>unclassified sequences</taxon>
        <taxon>metagenomes</taxon>
        <taxon>ecological metagenomes</taxon>
    </lineage>
</organism>
<evidence type="ECO:0000256" key="5">
    <source>
        <dbReference type="ARBA" id="ARBA00022842"/>
    </source>
</evidence>
<accession>X1FU45</accession>
<comment type="caution">
    <text evidence="9">The sequence shown here is derived from an EMBL/GenBank/DDBJ whole genome shotgun (WGS) entry which is preliminary data.</text>
</comment>
<dbReference type="Gene3D" id="3.90.550.10">
    <property type="entry name" value="Spore Coat Polysaccharide Biosynthesis Protein SpsA, Chain A"/>
    <property type="match status" value="1"/>
</dbReference>
<evidence type="ECO:0000313" key="9">
    <source>
        <dbReference type="EMBL" id="GAH36040.1"/>
    </source>
</evidence>
<keyword evidence="3" id="KW-0479">Metal-binding</keyword>
<dbReference type="Pfam" id="PF12804">
    <property type="entry name" value="NTP_transf_3"/>
    <property type="match status" value="1"/>
</dbReference>
<keyword evidence="7" id="KW-0501">Molybdenum cofactor biosynthesis</keyword>
<dbReference type="InterPro" id="IPR025877">
    <property type="entry name" value="MobA-like_NTP_Trfase"/>
</dbReference>
<dbReference type="CDD" id="cd02503">
    <property type="entry name" value="MobA"/>
    <property type="match status" value="1"/>
</dbReference>
<keyword evidence="5" id="KW-0460">Magnesium</keyword>
<sequence length="218" mass="24921">MEKEIGLAGAILAGGKNIRMGGQEKGFIRVGGIPLIRRTIDLLDKIFEEIILITNVPENFKDYSNRIIITSDIVKDVGPLGGIHSGLCRTSKEAVFFVACDMPFLKCEPIQREIGYFKRIQCDALVPRMGELIEPIHAVYKKSLSENLHNFLETGSNYSIRSFLDRIDARYFELEDNQSNREIFMNLNTHRDLKMVKKNAFENNEKINRFKGSTNSRF</sequence>
<evidence type="ECO:0000256" key="4">
    <source>
        <dbReference type="ARBA" id="ARBA00022741"/>
    </source>
</evidence>
<evidence type="ECO:0000256" key="6">
    <source>
        <dbReference type="ARBA" id="ARBA00023134"/>
    </source>
</evidence>
<evidence type="ECO:0000256" key="1">
    <source>
        <dbReference type="ARBA" id="ARBA00022490"/>
    </source>
</evidence>
<evidence type="ECO:0000256" key="7">
    <source>
        <dbReference type="ARBA" id="ARBA00023150"/>
    </source>
</evidence>
<dbReference type="AlphaFoldDB" id="X1FU45"/>
<reference evidence="9" key="1">
    <citation type="journal article" date="2014" name="Front. Microbiol.">
        <title>High frequency of phylogenetically diverse reductive dehalogenase-homologous genes in deep subseafloor sedimentary metagenomes.</title>
        <authorList>
            <person name="Kawai M."/>
            <person name="Futagami T."/>
            <person name="Toyoda A."/>
            <person name="Takaki Y."/>
            <person name="Nishi S."/>
            <person name="Hori S."/>
            <person name="Arai W."/>
            <person name="Tsubouchi T."/>
            <person name="Morono Y."/>
            <person name="Uchiyama I."/>
            <person name="Ito T."/>
            <person name="Fujiyama A."/>
            <person name="Inagaki F."/>
            <person name="Takami H."/>
        </authorList>
    </citation>
    <scope>NUCLEOTIDE SEQUENCE</scope>
    <source>
        <strain evidence="9">Expedition CK06-06</strain>
    </source>
</reference>
<dbReference type="GO" id="GO:0005525">
    <property type="term" value="F:GTP binding"/>
    <property type="evidence" value="ECO:0007669"/>
    <property type="project" value="UniProtKB-KW"/>
</dbReference>
<keyword evidence="1" id="KW-0963">Cytoplasm</keyword>
<dbReference type="PANTHER" id="PTHR19136">
    <property type="entry name" value="MOLYBDENUM COFACTOR GUANYLYLTRANSFERASE"/>
    <property type="match status" value="1"/>
</dbReference>